<proteinExistence type="predicted"/>
<dbReference type="EMBL" id="OD001829">
    <property type="protein sequence ID" value="CAD7403313.1"/>
    <property type="molecule type" value="Genomic_DNA"/>
</dbReference>
<dbReference type="AlphaFoldDB" id="A0A7R9H083"/>
<reference evidence="2" key="1">
    <citation type="submission" date="2020-11" db="EMBL/GenBank/DDBJ databases">
        <authorList>
            <person name="Tran Van P."/>
        </authorList>
    </citation>
    <scope>NUCLEOTIDE SEQUENCE</scope>
</reference>
<organism evidence="2">
    <name type="scientific">Timema poppense</name>
    <name type="common">Walking stick</name>
    <dbReference type="NCBI Taxonomy" id="170557"/>
    <lineage>
        <taxon>Eukaryota</taxon>
        <taxon>Metazoa</taxon>
        <taxon>Ecdysozoa</taxon>
        <taxon>Arthropoda</taxon>
        <taxon>Hexapoda</taxon>
        <taxon>Insecta</taxon>
        <taxon>Pterygota</taxon>
        <taxon>Neoptera</taxon>
        <taxon>Polyneoptera</taxon>
        <taxon>Phasmatodea</taxon>
        <taxon>Timematodea</taxon>
        <taxon>Timematoidea</taxon>
        <taxon>Timematidae</taxon>
        <taxon>Timema</taxon>
    </lineage>
</organism>
<feature type="region of interest" description="Disordered" evidence="1">
    <location>
        <begin position="1"/>
        <end position="20"/>
    </location>
</feature>
<protein>
    <submittedName>
        <fullName evidence="2">Uncharacterized protein</fullName>
    </submittedName>
</protein>
<accession>A0A7R9H083</accession>
<sequence>MMEENAHTQSTEHKQTNFGEATDDEVTLFIQQPLSEHVNQQQLEEEFIQELQRERNGYVVQPGWRCWLECCCMRGWGREDTHPLLDSSDEEILELDVRYVDKFPTAKNLQKQELGEQKKSVAIVAVDSKLNDGTNSQHDDELKTASIRLNTDKKEINQQETQHVSSFQQHPVMAT</sequence>
<evidence type="ECO:0000256" key="1">
    <source>
        <dbReference type="SAM" id="MobiDB-lite"/>
    </source>
</evidence>
<name>A0A7R9H083_TIMPO</name>
<feature type="compositionally biased region" description="Polar residues" evidence="1">
    <location>
        <begin position="158"/>
        <end position="169"/>
    </location>
</feature>
<gene>
    <name evidence="2" type="ORF">TPSB3V08_LOCUS3992</name>
</gene>
<evidence type="ECO:0000313" key="2">
    <source>
        <dbReference type="EMBL" id="CAD7403313.1"/>
    </source>
</evidence>
<feature type="region of interest" description="Disordered" evidence="1">
    <location>
        <begin position="155"/>
        <end position="175"/>
    </location>
</feature>
<feature type="compositionally biased region" description="Basic and acidic residues" evidence="1">
    <location>
        <begin position="1"/>
        <end position="15"/>
    </location>
</feature>